<feature type="domain" description="HTH araC/xylS-type" evidence="4">
    <location>
        <begin position="100"/>
        <end position="179"/>
    </location>
</feature>
<accession>A0A930YTR5</accession>
<dbReference type="SMART" id="SM00342">
    <property type="entry name" value="HTH_ARAC"/>
    <property type="match status" value="1"/>
</dbReference>
<dbReference type="InterPro" id="IPR018060">
    <property type="entry name" value="HTH_AraC"/>
</dbReference>
<dbReference type="RefSeq" id="WP_194738140.1">
    <property type="nucleotide sequence ID" value="NZ_JADKYY010000001.1"/>
</dbReference>
<evidence type="ECO:0000256" key="3">
    <source>
        <dbReference type="ARBA" id="ARBA00023163"/>
    </source>
</evidence>
<name>A0A930YTR5_9FLAO</name>
<dbReference type="GO" id="GO:0043565">
    <property type="term" value="F:sequence-specific DNA binding"/>
    <property type="evidence" value="ECO:0007669"/>
    <property type="project" value="InterPro"/>
</dbReference>
<dbReference type="InterPro" id="IPR009057">
    <property type="entry name" value="Homeodomain-like_sf"/>
</dbReference>
<dbReference type="SUPFAM" id="SSF46689">
    <property type="entry name" value="Homeodomain-like"/>
    <property type="match status" value="1"/>
</dbReference>
<keyword evidence="1" id="KW-0805">Transcription regulation</keyword>
<gene>
    <name evidence="5" type="ORF">IC612_00125</name>
</gene>
<evidence type="ECO:0000313" key="6">
    <source>
        <dbReference type="Proteomes" id="UP000694480"/>
    </source>
</evidence>
<dbReference type="GO" id="GO:0003700">
    <property type="term" value="F:DNA-binding transcription factor activity"/>
    <property type="evidence" value="ECO:0007669"/>
    <property type="project" value="InterPro"/>
</dbReference>
<evidence type="ECO:0000256" key="1">
    <source>
        <dbReference type="ARBA" id="ARBA00023015"/>
    </source>
</evidence>
<dbReference type="EMBL" id="JADKYY010000001">
    <property type="protein sequence ID" value="MBF5026203.1"/>
    <property type="molecule type" value="Genomic_DNA"/>
</dbReference>
<dbReference type="PROSITE" id="PS01124">
    <property type="entry name" value="HTH_ARAC_FAMILY_2"/>
    <property type="match status" value="1"/>
</dbReference>
<dbReference type="AlphaFoldDB" id="A0A930YTR5"/>
<protein>
    <submittedName>
        <fullName evidence="5">Helix-turn-helix domain-containing protein</fullName>
    </submittedName>
</protein>
<dbReference type="PANTHER" id="PTHR43280:SF2">
    <property type="entry name" value="HTH-TYPE TRANSCRIPTIONAL REGULATOR EXSA"/>
    <property type="match status" value="1"/>
</dbReference>
<keyword evidence="2" id="KW-0238">DNA-binding</keyword>
<dbReference type="Proteomes" id="UP000694480">
    <property type="component" value="Unassembled WGS sequence"/>
</dbReference>
<comment type="caution">
    <text evidence="5">The sequence shown here is derived from an EMBL/GenBank/DDBJ whole genome shotgun (WGS) entry which is preliminary data.</text>
</comment>
<dbReference type="Gene3D" id="1.10.10.60">
    <property type="entry name" value="Homeodomain-like"/>
    <property type="match status" value="1"/>
</dbReference>
<organism evidence="5 6">
    <name type="scientific">Planobacterium oryzisoli</name>
    <dbReference type="NCBI Taxonomy" id="2771435"/>
    <lineage>
        <taxon>Bacteria</taxon>
        <taxon>Pseudomonadati</taxon>
        <taxon>Bacteroidota</taxon>
        <taxon>Flavobacteriia</taxon>
        <taxon>Flavobacteriales</taxon>
        <taxon>Weeksellaceae</taxon>
        <taxon>Chryseobacterium group</taxon>
        <taxon>Chryseobacterium</taxon>
    </lineage>
</organism>
<keyword evidence="6" id="KW-1185">Reference proteome</keyword>
<reference evidence="5" key="1">
    <citation type="submission" date="2020-11" db="EMBL/GenBank/DDBJ databases">
        <title>Genome seq and assembly of Planobacterium sp.</title>
        <authorList>
            <person name="Chhetri G."/>
        </authorList>
    </citation>
    <scope>NUCLEOTIDE SEQUENCE</scope>
    <source>
        <strain evidence="5">GCR5</strain>
    </source>
</reference>
<dbReference type="PANTHER" id="PTHR43280">
    <property type="entry name" value="ARAC-FAMILY TRANSCRIPTIONAL REGULATOR"/>
    <property type="match status" value="1"/>
</dbReference>
<evidence type="ECO:0000256" key="2">
    <source>
        <dbReference type="ARBA" id="ARBA00023125"/>
    </source>
</evidence>
<keyword evidence="3" id="KW-0804">Transcription</keyword>
<dbReference type="Pfam" id="PF12833">
    <property type="entry name" value="HTH_18"/>
    <property type="match status" value="1"/>
</dbReference>
<evidence type="ECO:0000259" key="4">
    <source>
        <dbReference type="PROSITE" id="PS01124"/>
    </source>
</evidence>
<evidence type="ECO:0000313" key="5">
    <source>
        <dbReference type="EMBL" id="MBF5026203.1"/>
    </source>
</evidence>
<proteinExistence type="predicted"/>
<sequence length="190" mass="21628">MGTAEKIYIKNMVCNRCILAVERELELMELSDFKVLLGEVHLPSALSKSQQSHLRMRLENLGFEILDERKAQLIEQIKQTVRAMVYREPGAPAVNLSQLITEKIPYDYSYLSSLFSHTEGITIEKYTIGVKIERVKELLVYGELSLSEIALTMDYSSVAYLSNQFKKITGLSPSHFKAIGKIKRTPLDKI</sequence>